<gene>
    <name evidence="2" type="ORF">PAMC26577_02480</name>
</gene>
<dbReference type="PANTHER" id="PTHR47829">
    <property type="entry name" value="HYDROLASE, PUTATIVE (AFU_ORTHOLOGUE AFUA_1G12880)-RELATED"/>
    <property type="match status" value="1"/>
</dbReference>
<accession>A0A242N5U2</accession>
<evidence type="ECO:0000313" key="2">
    <source>
        <dbReference type="EMBL" id="OTP79028.1"/>
    </source>
</evidence>
<dbReference type="InterPro" id="IPR041726">
    <property type="entry name" value="ACAD10_11_N"/>
</dbReference>
<dbReference type="RefSeq" id="WP_075359917.1">
    <property type="nucleotide sequence ID" value="NZ_MSRG01000082.1"/>
</dbReference>
<proteinExistence type="predicted"/>
<dbReference type="CDD" id="cd05154">
    <property type="entry name" value="ACAD10_11_N-like"/>
    <property type="match status" value="1"/>
</dbReference>
<dbReference type="PANTHER" id="PTHR47829:SF1">
    <property type="entry name" value="HAD FAMILY PHOSPHATASE"/>
    <property type="match status" value="1"/>
</dbReference>
<dbReference type="Gene3D" id="3.90.1200.10">
    <property type="match status" value="1"/>
</dbReference>
<comment type="caution">
    <text evidence="2">The sequence shown here is derived from an EMBL/GenBank/DDBJ whole genome shotgun (WGS) entry which is preliminary data.</text>
</comment>
<protein>
    <submittedName>
        <fullName evidence="2">Putative aminoglycoside phosphotransferase</fullName>
    </submittedName>
</protein>
<dbReference type="Gene3D" id="3.30.200.20">
    <property type="entry name" value="Phosphorylase Kinase, domain 1"/>
    <property type="match status" value="1"/>
</dbReference>
<evidence type="ECO:0000259" key="1">
    <source>
        <dbReference type="Pfam" id="PF01636"/>
    </source>
</evidence>
<evidence type="ECO:0000313" key="3">
    <source>
        <dbReference type="Proteomes" id="UP000195221"/>
    </source>
</evidence>
<feature type="domain" description="Aminoglycoside phosphotransferase" evidence="1">
    <location>
        <begin position="26"/>
        <end position="249"/>
    </location>
</feature>
<dbReference type="AlphaFoldDB" id="A0A242N5U2"/>
<dbReference type="SUPFAM" id="SSF56112">
    <property type="entry name" value="Protein kinase-like (PK-like)"/>
    <property type="match status" value="1"/>
</dbReference>
<name>A0A242N5U2_CABSO</name>
<dbReference type="EMBL" id="NBTZ01000016">
    <property type="protein sequence ID" value="OTP79028.1"/>
    <property type="molecule type" value="Genomic_DNA"/>
</dbReference>
<dbReference type="InterPro" id="IPR011009">
    <property type="entry name" value="Kinase-like_dom_sf"/>
</dbReference>
<keyword evidence="2" id="KW-0808">Transferase</keyword>
<organism evidence="2 3">
    <name type="scientific">Caballeronia sordidicola</name>
    <name type="common">Burkholderia sordidicola</name>
    <dbReference type="NCBI Taxonomy" id="196367"/>
    <lineage>
        <taxon>Bacteria</taxon>
        <taxon>Pseudomonadati</taxon>
        <taxon>Pseudomonadota</taxon>
        <taxon>Betaproteobacteria</taxon>
        <taxon>Burkholderiales</taxon>
        <taxon>Burkholderiaceae</taxon>
        <taxon>Caballeronia</taxon>
    </lineage>
</organism>
<dbReference type="Pfam" id="PF01636">
    <property type="entry name" value="APH"/>
    <property type="match status" value="1"/>
</dbReference>
<dbReference type="GO" id="GO:0016740">
    <property type="term" value="F:transferase activity"/>
    <property type="evidence" value="ECO:0007669"/>
    <property type="project" value="UniProtKB-KW"/>
</dbReference>
<dbReference type="Proteomes" id="UP000195221">
    <property type="component" value="Unassembled WGS sequence"/>
</dbReference>
<sequence length="340" mass="37518">MTDFDEASLARWMQGMVPSAAPLRSVEKFAGGQSNPTYRLHTTAGGYVLRRKPFGKLLPSAHAVEREFRLISAIHPVGFPVPRPVALCEDETVIGAVFYLMEMVEGRTFWNGTLPEIAKADRRAFYGAMIDKAAALHSIDPYAVGLGDFGRPGNYMQRQVERWTKQYRASQTDDIPEVEKLIEWLPCTVPEQAGVSIIHGDYRIDNLIYAQDGPQVRAVLDWELATIGDPLADFAYLAMHWVMPRDNPAGLSGVDLAEAGIPTLDEAVARYCGATGRDSLPDLHWYFAFNVFRLVGIVQGIKKRVIDGNASSSQATEAVERLLPLARVGWAQARIAGATE</sequence>
<reference evidence="2 3" key="1">
    <citation type="submission" date="2017-03" db="EMBL/GenBank/DDBJ databases">
        <title>Genome analysis of strain PAMC 26577.</title>
        <authorList>
            <person name="Oh H.-M."/>
            <person name="Yang J.-A."/>
        </authorList>
    </citation>
    <scope>NUCLEOTIDE SEQUENCE [LARGE SCALE GENOMIC DNA]</scope>
    <source>
        <strain evidence="2 3">PAMC 26577</strain>
    </source>
</reference>
<dbReference type="InterPro" id="IPR052898">
    <property type="entry name" value="ACAD10-like"/>
</dbReference>
<dbReference type="InterPro" id="IPR002575">
    <property type="entry name" value="Aminoglycoside_PTrfase"/>
</dbReference>